<sequence>MSSLLFVPANDERKFAKASSLPCSGIVIDLEDAIHAQHKQVARASLSEIIPKYRNSKQKLYVRINGLHTPFWQDDLVEVVKIQPEGIIVPKAERDLHLIDECLVGLETSQGLKENHIKLMLILETAKALVDMEQILSSCARIDSATIGMADLSADLGTSWKDIVQQSPPLFIGLREQLALVSRKLGLNAPWDSVYMQFTDVEGLRRDAIISKRLGFQGKHVIHPSQIDIVNSVYRVSKEEYEEAKTILTKIEGHGAVQMEGLLIDEPVVKRARQIIERYEEQEVTA</sequence>
<dbReference type="PIRSF" id="PIRSF015582">
    <property type="entry name" value="Cit_lyase_B"/>
    <property type="match status" value="1"/>
</dbReference>
<protein>
    <submittedName>
        <fullName evidence="5">CoA ester lyase</fullName>
    </submittedName>
</protein>
<dbReference type="Proteomes" id="UP001579974">
    <property type="component" value="Unassembled WGS sequence"/>
</dbReference>
<keyword evidence="3" id="KW-0460">Magnesium</keyword>
<name>A0ABV5AFZ0_9BACL</name>
<dbReference type="InterPro" id="IPR005000">
    <property type="entry name" value="Aldolase/citrate-lyase_domain"/>
</dbReference>
<reference evidence="5 6" key="1">
    <citation type="journal article" date="2024" name="Int. J. Mol. Sci.">
        <title>Exploration of Alicyclobacillus spp. Genome in Search of Antibiotic Resistance.</title>
        <authorList>
            <person name="Bucka-Kolendo J."/>
            <person name="Kiousi D.E."/>
            <person name="Dekowska A."/>
            <person name="Mikolajczuk-Szczyrba A."/>
            <person name="Karadedos D.M."/>
            <person name="Michael P."/>
            <person name="Galanis A."/>
            <person name="Sokolowska B."/>
        </authorList>
    </citation>
    <scope>NUCLEOTIDE SEQUENCE [LARGE SCALE GENOMIC DNA]</scope>
    <source>
        <strain evidence="5 6">KKP 3000</strain>
    </source>
</reference>
<evidence type="ECO:0000256" key="1">
    <source>
        <dbReference type="ARBA" id="ARBA00001946"/>
    </source>
</evidence>
<dbReference type="PANTHER" id="PTHR32308">
    <property type="entry name" value="LYASE BETA SUBUNIT, PUTATIVE (AFU_ORTHOLOGUE AFUA_4G13030)-RELATED"/>
    <property type="match status" value="1"/>
</dbReference>
<accession>A0ABV5AFZ0</accession>
<feature type="domain" description="HpcH/HpaI aldolase/citrate lyase" evidence="4">
    <location>
        <begin position="3"/>
        <end position="224"/>
    </location>
</feature>
<keyword evidence="5" id="KW-0456">Lyase</keyword>
<dbReference type="SUPFAM" id="SSF51621">
    <property type="entry name" value="Phosphoenolpyruvate/pyruvate domain"/>
    <property type="match status" value="1"/>
</dbReference>
<dbReference type="RefSeq" id="WP_275474459.1">
    <property type="nucleotide sequence ID" value="NZ_CP162940.1"/>
</dbReference>
<evidence type="ECO:0000259" key="4">
    <source>
        <dbReference type="Pfam" id="PF03328"/>
    </source>
</evidence>
<evidence type="ECO:0000256" key="3">
    <source>
        <dbReference type="ARBA" id="ARBA00022842"/>
    </source>
</evidence>
<dbReference type="InterPro" id="IPR040442">
    <property type="entry name" value="Pyrv_kinase-like_dom_sf"/>
</dbReference>
<dbReference type="Pfam" id="PF03328">
    <property type="entry name" value="HpcH_HpaI"/>
    <property type="match status" value="1"/>
</dbReference>
<evidence type="ECO:0000313" key="6">
    <source>
        <dbReference type="Proteomes" id="UP001579974"/>
    </source>
</evidence>
<dbReference type="Gene3D" id="3.20.20.60">
    <property type="entry name" value="Phosphoenolpyruvate-binding domains"/>
    <property type="match status" value="1"/>
</dbReference>
<keyword evidence="2" id="KW-0479">Metal-binding</keyword>
<dbReference type="InterPro" id="IPR015813">
    <property type="entry name" value="Pyrv/PenolPyrv_kinase-like_dom"/>
</dbReference>
<organism evidence="5 6">
    <name type="scientific">Alicyclobacillus fastidiosus</name>
    <dbReference type="NCBI Taxonomy" id="392011"/>
    <lineage>
        <taxon>Bacteria</taxon>
        <taxon>Bacillati</taxon>
        <taxon>Bacillota</taxon>
        <taxon>Bacilli</taxon>
        <taxon>Bacillales</taxon>
        <taxon>Alicyclobacillaceae</taxon>
        <taxon>Alicyclobacillus</taxon>
    </lineage>
</organism>
<dbReference type="EMBL" id="JBDXSU010000007">
    <property type="protein sequence ID" value="MFB5190770.1"/>
    <property type="molecule type" value="Genomic_DNA"/>
</dbReference>
<proteinExistence type="predicted"/>
<evidence type="ECO:0000256" key="2">
    <source>
        <dbReference type="ARBA" id="ARBA00022723"/>
    </source>
</evidence>
<dbReference type="PANTHER" id="PTHR32308:SF0">
    <property type="entry name" value="HPCH_HPAI ALDOLASE_CITRATE LYASE DOMAIN-CONTAINING PROTEIN"/>
    <property type="match status" value="1"/>
</dbReference>
<comment type="caution">
    <text evidence="5">The sequence shown here is derived from an EMBL/GenBank/DDBJ whole genome shotgun (WGS) entry which is preliminary data.</text>
</comment>
<keyword evidence="6" id="KW-1185">Reference proteome</keyword>
<dbReference type="InterPro" id="IPR011206">
    <property type="entry name" value="Citrate_lyase_beta/mcl1/mcl2"/>
</dbReference>
<dbReference type="GO" id="GO:0016829">
    <property type="term" value="F:lyase activity"/>
    <property type="evidence" value="ECO:0007669"/>
    <property type="project" value="UniProtKB-KW"/>
</dbReference>
<evidence type="ECO:0000313" key="5">
    <source>
        <dbReference type="EMBL" id="MFB5190770.1"/>
    </source>
</evidence>
<comment type="cofactor">
    <cofactor evidence="1">
        <name>Mg(2+)</name>
        <dbReference type="ChEBI" id="CHEBI:18420"/>
    </cofactor>
</comment>
<gene>
    <name evidence="5" type="ORF">KKP3000_004256</name>
</gene>